<keyword evidence="2" id="KW-1185">Reference proteome</keyword>
<dbReference type="Proteomes" id="UP000799755">
    <property type="component" value="Unassembled WGS sequence"/>
</dbReference>
<name>A0ACB6R015_9PLEO</name>
<comment type="caution">
    <text evidence="1">The sequence shown here is derived from an EMBL/GenBank/DDBJ whole genome shotgun (WGS) entry which is preliminary data.</text>
</comment>
<gene>
    <name evidence="1" type="ORF">BDR25DRAFT_354357</name>
</gene>
<proteinExistence type="predicted"/>
<protein>
    <submittedName>
        <fullName evidence="1">Uncharacterized protein</fullName>
    </submittedName>
</protein>
<dbReference type="EMBL" id="MU003504">
    <property type="protein sequence ID" value="KAF2471852.1"/>
    <property type="molecule type" value="Genomic_DNA"/>
</dbReference>
<sequence length="984" mass="110449">MARAVRAMAMAKGIYYIIFPREGDVFVVKLSDFGSPTLDVNFHSNDQKYINIAGMFLDGETPFEFSKKEFKRLFNTLGNGTDRVGDIMELKLNDLVQCAARTGASENQRKGEYPLAKVFDHCLQADHTIRSLKRPFYMDIGARIVHMNSTLHYLGDSSIIQYEQIIRIHNKIPILSSSSATAVPHGYGSTLLFDVVSGGKGGKYPCNRSCCIKIVEFGASMNNLRFIRTHSYDNEPSSSSPTIDVTAYPCSVEMKEDPPVQILVWGTAHPKSHGNPYTSSVITKHCEFKIDFFGGIKHLEIWSNFDKLATQRGKLMTFELEDEALVRMLIMDNVKTQHRCFGITRRLWQREWLALPTRESTRVPMETHDVILGSVKQTMRNKHCTISSLFLRKEDNPYLFLATFRARLKELLLSLSLVVELHSIEETFWNSPWTLWQEHIVVTTLGFTAEVYITTDQTFDYSNLPSMALGLWTCSTSIAFIDMRMQGDSSNHRLDLENMFIAFIFVGKNEIIKALHEKGASGYVKALDWEFGGKRAFTKAIESSLKQYSLHLDGTRCGQAVGILGSPRFCQSAFHLLARDLLERFLEQDINKRLLHLQGDLNPALHLATKSQHGNYRVTGDSGSKPKHRKLRLEELAKALFSSKTKDLIALMNACYMALVGILEELRDQLIDLSDLTSFCAWRTLGQHLCVTNFGLRVRSNSNAPWFVDAATLKPYKVVGSLSAKVTRGTSEIGYQKCSSMKLQSGDLTLGKDTGLGFEDQRKAATSRFKNIRPGYRDIGGSYGFDGGSNPYYYRYRGSGAFWSGLDTRPFEAMTVIESEREVMPPNPAYDENASGPSLSELYLAGEFKGPILKNTVVDLFRFGRENFTDFLSKETTGSRIPSSVNTVSLGLVECTIYRRTKNAILVGGTKIHLASPSPPHAERKNKGAIEQLGSLSAKSEANKRMYMCLELLVYSFFGSKGRGKGASCTPVHEACWPKRGERL</sequence>
<organism evidence="1 2">
    <name type="scientific">Lindgomyces ingoldianus</name>
    <dbReference type="NCBI Taxonomy" id="673940"/>
    <lineage>
        <taxon>Eukaryota</taxon>
        <taxon>Fungi</taxon>
        <taxon>Dikarya</taxon>
        <taxon>Ascomycota</taxon>
        <taxon>Pezizomycotina</taxon>
        <taxon>Dothideomycetes</taxon>
        <taxon>Pleosporomycetidae</taxon>
        <taxon>Pleosporales</taxon>
        <taxon>Lindgomycetaceae</taxon>
        <taxon>Lindgomyces</taxon>
    </lineage>
</organism>
<evidence type="ECO:0000313" key="1">
    <source>
        <dbReference type="EMBL" id="KAF2471852.1"/>
    </source>
</evidence>
<accession>A0ACB6R015</accession>
<reference evidence="1" key="1">
    <citation type="journal article" date="2020" name="Stud. Mycol.">
        <title>101 Dothideomycetes genomes: a test case for predicting lifestyles and emergence of pathogens.</title>
        <authorList>
            <person name="Haridas S."/>
            <person name="Albert R."/>
            <person name="Binder M."/>
            <person name="Bloem J."/>
            <person name="Labutti K."/>
            <person name="Salamov A."/>
            <person name="Andreopoulos B."/>
            <person name="Baker S."/>
            <person name="Barry K."/>
            <person name="Bills G."/>
            <person name="Bluhm B."/>
            <person name="Cannon C."/>
            <person name="Castanera R."/>
            <person name="Culley D."/>
            <person name="Daum C."/>
            <person name="Ezra D."/>
            <person name="Gonzalez J."/>
            <person name="Henrissat B."/>
            <person name="Kuo A."/>
            <person name="Liang C."/>
            <person name="Lipzen A."/>
            <person name="Lutzoni F."/>
            <person name="Magnuson J."/>
            <person name="Mondo S."/>
            <person name="Nolan M."/>
            <person name="Ohm R."/>
            <person name="Pangilinan J."/>
            <person name="Park H.-J."/>
            <person name="Ramirez L."/>
            <person name="Alfaro M."/>
            <person name="Sun H."/>
            <person name="Tritt A."/>
            <person name="Yoshinaga Y."/>
            <person name="Zwiers L.-H."/>
            <person name="Turgeon B."/>
            <person name="Goodwin S."/>
            <person name="Spatafora J."/>
            <person name="Crous P."/>
            <person name="Grigoriev I."/>
        </authorList>
    </citation>
    <scope>NUCLEOTIDE SEQUENCE</scope>
    <source>
        <strain evidence="1">ATCC 200398</strain>
    </source>
</reference>
<evidence type="ECO:0000313" key="2">
    <source>
        <dbReference type="Proteomes" id="UP000799755"/>
    </source>
</evidence>